<proteinExistence type="predicted"/>
<gene>
    <name evidence="1" type="ORF">NA56DRAFT_15320</name>
</gene>
<dbReference type="AlphaFoldDB" id="A0A2J6QQD3"/>
<sequence>MKLTTVICGLCAFFEICRDQPKPLFSHLKTLFLLQQSKLTTNSTLDLMAPHLESQRREVIKFAISSTQVTKPNLKAIIKVYYIIYNTVL</sequence>
<accession>A0A2J6QQD3</accession>
<evidence type="ECO:0000313" key="1">
    <source>
        <dbReference type="EMBL" id="PMD28469.1"/>
    </source>
</evidence>
<reference evidence="1 2" key="1">
    <citation type="submission" date="2016-05" db="EMBL/GenBank/DDBJ databases">
        <title>A degradative enzymes factory behind the ericoid mycorrhizal symbiosis.</title>
        <authorList>
            <consortium name="DOE Joint Genome Institute"/>
            <person name="Martino E."/>
            <person name="Morin E."/>
            <person name="Grelet G."/>
            <person name="Kuo A."/>
            <person name="Kohler A."/>
            <person name="Daghino S."/>
            <person name="Barry K."/>
            <person name="Choi C."/>
            <person name="Cichocki N."/>
            <person name="Clum A."/>
            <person name="Copeland A."/>
            <person name="Hainaut M."/>
            <person name="Haridas S."/>
            <person name="Labutti K."/>
            <person name="Lindquist E."/>
            <person name="Lipzen A."/>
            <person name="Khouja H.-R."/>
            <person name="Murat C."/>
            <person name="Ohm R."/>
            <person name="Olson A."/>
            <person name="Spatafora J."/>
            <person name="Veneault-Fourrey C."/>
            <person name="Henrissat B."/>
            <person name="Grigoriev I."/>
            <person name="Martin F."/>
            <person name="Perotto S."/>
        </authorList>
    </citation>
    <scope>NUCLEOTIDE SEQUENCE [LARGE SCALE GENOMIC DNA]</scope>
    <source>
        <strain evidence="1 2">UAMH 7357</strain>
    </source>
</reference>
<evidence type="ECO:0000313" key="2">
    <source>
        <dbReference type="Proteomes" id="UP000235672"/>
    </source>
</evidence>
<dbReference type="Proteomes" id="UP000235672">
    <property type="component" value="Unassembled WGS sequence"/>
</dbReference>
<keyword evidence="2" id="KW-1185">Reference proteome</keyword>
<name>A0A2J6QQD3_9HELO</name>
<organism evidence="1 2">
    <name type="scientific">Hyaloscypha hepaticicola</name>
    <dbReference type="NCBI Taxonomy" id="2082293"/>
    <lineage>
        <taxon>Eukaryota</taxon>
        <taxon>Fungi</taxon>
        <taxon>Dikarya</taxon>
        <taxon>Ascomycota</taxon>
        <taxon>Pezizomycotina</taxon>
        <taxon>Leotiomycetes</taxon>
        <taxon>Helotiales</taxon>
        <taxon>Hyaloscyphaceae</taxon>
        <taxon>Hyaloscypha</taxon>
    </lineage>
</organism>
<dbReference type="EMBL" id="KZ613464">
    <property type="protein sequence ID" value="PMD28469.1"/>
    <property type="molecule type" value="Genomic_DNA"/>
</dbReference>
<protein>
    <submittedName>
        <fullName evidence="1">Uncharacterized protein</fullName>
    </submittedName>
</protein>